<sequence>MLSFQLRKSLREFTLDVKLDVPAHTLALIGHSGCGKTTLLHLLAGLVSADDGFIELDGQTLYDAQRDVMLPAERRNIGVVFQNYAFFPHLSVGDNIAYGMHEESRAQIGQRVRDALRMFQLESLAEERPDALSGGQQQRVALARALVKRPKVLLLDEPLAALDVETRGHVRTELRALLDQIGIPCIVVTHDYEDARVLGKEIAVMDRGVILQRGAPELVREQPATSFVAQFVGTNWVEDEQVNGLRDDGVAHILSFEPWHAVVARNPVSSGRQWRGRVRDRAFYGNALRLWVDGMVPLIADVPAHTLREGAFEVGEEVCISVADEHVRQYVTQMRGGRETLPDDPSRTQDEQMIGSRKKEIPWRPASRLRFLKSPLTVAVALIATVGVGSGMITYSHAQGANASGTGNGVTLTAFVAANATDPFHAILRAFDQAHPGVSIQASYTGTQILQTQLQQGAPDDLFLSADLSHIAQIKKEGLVASFYPVSRDKEVIVVPKANPAHITSLADLGRLPVSLIIGVTSVPIGKYTREIFQKANAVYGPAFAKDALAHVVSEEVNVKQILEKVALGDAGAGIVYRTDVTPTFRSKVSVIPIPAALNVIATNYIAIPVHAPHPALAKALLRMMLSAKGQSIFRQFGYQPLRSAGQNG</sequence>
<dbReference type="InterPro" id="IPR008995">
    <property type="entry name" value="Mo/tungstate-bd_C_term_dom"/>
</dbReference>
<dbReference type="Proteomes" id="UP000053557">
    <property type="component" value="Unassembled WGS sequence"/>
</dbReference>
<dbReference type="GO" id="GO:0015689">
    <property type="term" value="P:molybdate ion transport"/>
    <property type="evidence" value="ECO:0007669"/>
    <property type="project" value="InterPro"/>
</dbReference>
<evidence type="ECO:0000259" key="5">
    <source>
        <dbReference type="PROSITE" id="PS50893"/>
    </source>
</evidence>
<dbReference type="PANTHER" id="PTHR42781:SF4">
    <property type="entry name" value="SPERMIDINE_PUTRESCINE IMPORT ATP-BINDING PROTEIN POTA"/>
    <property type="match status" value="1"/>
</dbReference>
<proteinExistence type="predicted"/>
<dbReference type="GO" id="GO:0016887">
    <property type="term" value="F:ATP hydrolysis activity"/>
    <property type="evidence" value="ECO:0007669"/>
    <property type="project" value="InterPro"/>
</dbReference>
<dbReference type="RefSeq" id="WP_067714096.1">
    <property type="nucleotide sequence ID" value="NZ_LPVJ01000019.1"/>
</dbReference>
<dbReference type="PANTHER" id="PTHR42781">
    <property type="entry name" value="SPERMIDINE/PUTRESCINE IMPORT ATP-BINDING PROTEIN POTA"/>
    <property type="match status" value="1"/>
</dbReference>
<comment type="caution">
    <text evidence="6">The sequence shown here is derived from an EMBL/GenBank/DDBJ whole genome shotgun (WGS) entry which is preliminary data.</text>
</comment>
<dbReference type="Pfam" id="PF13531">
    <property type="entry name" value="SBP_bac_11"/>
    <property type="match status" value="1"/>
</dbReference>
<dbReference type="NCBIfam" id="TIGR01256">
    <property type="entry name" value="modA"/>
    <property type="match status" value="1"/>
</dbReference>
<dbReference type="SUPFAM" id="SSF53850">
    <property type="entry name" value="Periplasmic binding protein-like II"/>
    <property type="match status" value="1"/>
</dbReference>
<dbReference type="InterPro" id="IPR003593">
    <property type="entry name" value="AAA+_ATPase"/>
</dbReference>
<evidence type="ECO:0000313" key="7">
    <source>
        <dbReference type="Proteomes" id="UP000053557"/>
    </source>
</evidence>
<feature type="region of interest" description="Disordered" evidence="4">
    <location>
        <begin position="337"/>
        <end position="356"/>
    </location>
</feature>
<dbReference type="InterPro" id="IPR017871">
    <property type="entry name" value="ABC_transporter-like_CS"/>
</dbReference>
<feature type="compositionally biased region" description="Basic and acidic residues" evidence="4">
    <location>
        <begin position="337"/>
        <end position="350"/>
    </location>
</feature>
<dbReference type="Pfam" id="PF00005">
    <property type="entry name" value="ABC_tran"/>
    <property type="match status" value="1"/>
</dbReference>
<reference evidence="6 7" key="1">
    <citation type="submission" date="2015-12" db="EMBL/GenBank/DDBJ databases">
        <title>Draft genome sequence of Acidibacillus ferrooxidans ITV001, isolated from a chalcopyrite acid mine drainage site in Brazil.</title>
        <authorList>
            <person name="Dall'Agnol H."/>
            <person name="Nancucheo I."/>
            <person name="Johnson B."/>
            <person name="Oliveira R."/>
            <person name="Leite L."/>
            <person name="Pylro V."/>
            <person name="Nunes G.L."/>
            <person name="Tzotzos G."/>
            <person name="Fernandes G.R."/>
            <person name="Dutra J."/>
            <person name="Orellana S.C."/>
            <person name="Oliveira G."/>
        </authorList>
    </citation>
    <scope>NUCLEOTIDE SEQUENCE [LARGE SCALE GENOMIC DNA]</scope>
    <source>
        <strain evidence="7">ITV01</strain>
    </source>
</reference>
<evidence type="ECO:0000256" key="2">
    <source>
        <dbReference type="ARBA" id="ARBA00022741"/>
    </source>
</evidence>
<accession>A0A117SXZ1</accession>
<dbReference type="AlphaFoldDB" id="A0A117SXZ1"/>
<dbReference type="PROSITE" id="PS00211">
    <property type="entry name" value="ABC_TRANSPORTER_1"/>
    <property type="match status" value="1"/>
</dbReference>
<dbReference type="OrthoDB" id="9785015at2"/>
<gene>
    <name evidence="6" type="ORF">ATW55_03310</name>
</gene>
<dbReference type="InterPro" id="IPR003439">
    <property type="entry name" value="ABC_transporter-like_ATP-bd"/>
</dbReference>
<dbReference type="SUPFAM" id="SSF50331">
    <property type="entry name" value="MOP-like"/>
    <property type="match status" value="1"/>
</dbReference>
<protein>
    <recommendedName>
        <fullName evidence="5">ABC transporter domain-containing protein</fullName>
    </recommendedName>
</protein>
<keyword evidence="2" id="KW-0547">Nucleotide-binding</keyword>
<dbReference type="InterPro" id="IPR050093">
    <property type="entry name" value="ABC_SmlMolc_Importer"/>
</dbReference>
<evidence type="ECO:0000256" key="3">
    <source>
        <dbReference type="ARBA" id="ARBA00022840"/>
    </source>
</evidence>
<feature type="domain" description="ABC transporter" evidence="5">
    <location>
        <begin position="1"/>
        <end position="232"/>
    </location>
</feature>
<evidence type="ECO:0000256" key="1">
    <source>
        <dbReference type="ARBA" id="ARBA00022448"/>
    </source>
</evidence>
<dbReference type="EMBL" id="LPVJ01000019">
    <property type="protein sequence ID" value="KUO96261.1"/>
    <property type="molecule type" value="Genomic_DNA"/>
</dbReference>
<dbReference type="GO" id="GO:0005524">
    <property type="term" value="F:ATP binding"/>
    <property type="evidence" value="ECO:0007669"/>
    <property type="project" value="UniProtKB-KW"/>
</dbReference>
<keyword evidence="3" id="KW-0067">ATP-binding</keyword>
<name>A0A117SXZ1_9BACL</name>
<dbReference type="SMART" id="SM00382">
    <property type="entry name" value="AAA"/>
    <property type="match status" value="1"/>
</dbReference>
<dbReference type="Gene3D" id="3.40.190.10">
    <property type="entry name" value="Periplasmic binding protein-like II"/>
    <property type="match status" value="2"/>
</dbReference>
<dbReference type="InterPro" id="IPR027417">
    <property type="entry name" value="P-loop_NTPase"/>
</dbReference>
<evidence type="ECO:0000256" key="4">
    <source>
        <dbReference type="SAM" id="MobiDB-lite"/>
    </source>
</evidence>
<keyword evidence="1" id="KW-0813">Transport</keyword>
<organism evidence="6 7">
    <name type="scientific">Ferroacidibacillus organovorans</name>
    <dbReference type="NCBI Taxonomy" id="1765683"/>
    <lineage>
        <taxon>Bacteria</taxon>
        <taxon>Bacillati</taxon>
        <taxon>Bacillota</taxon>
        <taxon>Bacilli</taxon>
        <taxon>Bacillales</taxon>
        <taxon>Alicyclobacillaceae</taxon>
        <taxon>Ferroacidibacillus</taxon>
    </lineage>
</organism>
<dbReference type="InterPro" id="IPR005950">
    <property type="entry name" value="ModA"/>
</dbReference>
<keyword evidence="7" id="KW-1185">Reference proteome</keyword>
<dbReference type="SUPFAM" id="SSF52540">
    <property type="entry name" value="P-loop containing nucleoside triphosphate hydrolases"/>
    <property type="match status" value="1"/>
</dbReference>
<evidence type="ECO:0000313" key="6">
    <source>
        <dbReference type="EMBL" id="KUO96261.1"/>
    </source>
</evidence>
<dbReference type="Gene3D" id="3.40.50.300">
    <property type="entry name" value="P-loop containing nucleotide triphosphate hydrolases"/>
    <property type="match status" value="1"/>
</dbReference>
<dbReference type="PROSITE" id="PS50893">
    <property type="entry name" value="ABC_TRANSPORTER_2"/>
    <property type="match status" value="1"/>
</dbReference>